<evidence type="ECO:0000313" key="1">
    <source>
        <dbReference type="EMBL" id="MDX8414913.1"/>
    </source>
</evidence>
<gene>
    <name evidence="1" type="ORF">MOX91_01760</name>
</gene>
<keyword evidence="2" id="KW-1185">Reference proteome</keyword>
<dbReference type="Proteomes" id="UP001275932">
    <property type="component" value="Unassembled WGS sequence"/>
</dbReference>
<sequence>MIRGILFFSAFFAFMQISFADILTLNNGYVFKGELLSKTDKNVVFKTDFGEIKADLNSVSKLDVETKREAVLVSSNAKPKEEEPKKEEKIKEPEFNLEKYLQSYREFVHSNVPKGWEFRIAGAVEQRNTNSSTNAYRASFNAKKAWENSSEFFFNAYYDYAVEKNSLGGKYRTTDKYGAITNYKYFFSGTSWFATNTLAYSADTIANIDDQVDEIIGIGRKFKFFDDTLLINISIGPAIRYVNARNYDDHWLPMGTFVQDFSWQLHKYVRAEQSLYTGGVVFAGVGLSDVSKYNYVVNLGLVFKLTEVMDIAMRYFYSYNNVNSPSAQKEEERILLSFELPLK</sequence>
<evidence type="ECO:0000313" key="2">
    <source>
        <dbReference type="Proteomes" id="UP001275932"/>
    </source>
</evidence>
<comment type="caution">
    <text evidence="1">The sequence shown here is derived from an EMBL/GenBank/DDBJ whole genome shotgun (WGS) entry which is preliminary data.</text>
</comment>
<organism evidence="1 2">
    <name type="scientific">Intestinicryptomonas porci</name>
    <dbReference type="NCBI Taxonomy" id="2926320"/>
    <lineage>
        <taxon>Bacteria</taxon>
        <taxon>Pseudomonadati</taxon>
        <taxon>Verrucomicrobiota</taxon>
        <taxon>Opitutia</taxon>
        <taxon>Opitutales</taxon>
        <taxon>Intestinicryptomonaceae</taxon>
        <taxon>Intestinicryptomonas</taxon>
    </lineage>
</organism>
<dbReference type="InterPro" id="IPR007433">
    <property type="entry name" value="DUF481"/>
</dbReference>
<dbReference type="Pfam" id="PF04338">
    <property type="entry name" value="DUF481"/>
    <property type="match status" value="1"/>
</dbReference>
<name>A0ABU4WGN5_9BACT</name>
<dbReference type="RefSeq" id="WP_370396357.1">
    <property type="nucleotide sequence ID" value="NZ_JALBUT010000001.1"/>
</dbReference>
<reference evidence="1 2" key="1">
    <citation type="submission" date="2022-03" db="EMBL/GenBank/DDBJ databases">
        <title>Novel taxa within the pig intestine.</title>
        <authorList>
            <person name="Wylensek D."/>
            <person name="Bishof K."/>
            <person name="Afrizal A."/>
            <person name="Clavel T."/>
        </authorList>
    </citation>
    <scope>NUCLEOTIDE SEQUENCE [LARGE SCALE GENOMIC DNA]</scope>
    <source>
        <strain evidence="1 2">CLA-KB-P66</strain>
    </source>
</reference>
<dbReference type="EMBL" id="JALBUT010000001">
    <property type="protein sequence ID" value="MDX8414913.1"/>
    <property type="molecule type" value="Genomic_DNA"/>
</dbReference>
<proteinExistence type="predicted"/>
<accession>A0ABU4WGN5</accession>
<protein>
    <submittedName>
        <fullName evidence="1">DUF481 domain-containing protein</fullName>
    </submittedName>
</protein>